<evidence type="ECO:0000313" key="2">
    <source>
        <dbReference type="Proteomes" id="UP000008698"/>
    </source>
</evidence>
<dbReference type="Proteomes" id="UP000008698">
    <property type="component" value="Unassembled WGS sequence"/>
</dbReference>
<keyword evidence="2" id="KW-1185">Reference proteome</keyword>
<dbReference type="EMBL" id="DS985221">
    <property type="protein sequence ID" value="EEY20597.1"/>
    <property type="molecule type" value="Genomic_DNA"/>
</dbReference>
<protein>
    <submittedName>
        <fullName evidence="1">Uncharacterized protein</fullName>
    </submittedName>
</protein>
<dbReference type="RefSeq" id="XP_003003145.1">
    <property type="nucleotide sequence ID" value="XM_003003099.1"/>
</dbReference>
<evidence type="ECO:0000313" key="1">
    <source>
        <dbReference type="EMBL" id="EEY20597.1"/>
    </source>
</evidence>
<proteinExistence type="predicted"/>
<dbReference type="OrthoDB" id="2213137at2759"/>
<reference evidence="2" key="1">
    <citation type="journal article" date="2011" name="PLoS Pathog.">
        <title>Comparative genomics yields insights into niche adaptation of plant vascular wilt pathogens.</title>
        <authorList>
            <person name="Klosterman S.J."/>
            <person name="Subbarao K.V."/>
            <person name="Kang S."/>
            <person name="Veronese P."/>
            <person name="Gold S.E."/>
            <person name="Thomma B.P.H.J."/>
            <person name="Chen Z."/>
            <person name="Henrissat B."/>
            <person name="Lee Y.-H."/>
            <person name="Park J."/>
            <person name="Garcia-Pedrajas M.D."/>
            <person name="Barbara D.J."/>
            <person name="Anchieta A."/>
            <person name="de Jonge R."/>
            <person name="Santhanam P."/>
            <person name="Maruthachalam K."/>
            <person name="Atallah Z."/>
            <person name="Amyotte S.G."/>
            <person name="Paz Z."/>
            <person name="Inderbitzin P."/>
            <person name="Hayes R.J."/>
            <person name="Heiman D.I."/>
            <person name="Young S."/>
            <person name="Zeng Q."/>
            <person name="Engels R."/>
            <person name="Galagan J."/>
            <person name="Cuomo C.A."/>
            <person name="Dobinson K.F."/>
            <person name="Ma L.-J."/>
        </authorList>
    </citation>
    <scope>NUCLEOTIDE SEQUENCE [LARGE SCALE GENOMIC DNA]</scope>
    <source>
        <strain evidence="2">VaMs.102 / ATCC MYA-4576 / FGSC 10136</strain>
    </source>
</reference>
<accession>C9SP82</accession>
<name>C9SP82_VERA1</name>
<dbReference type="HOGENOM" id="CLU_2160328_0_0_1"/>
<dbReference type="KEGG" id="val:VDBG_06707"/>
<sequence length="111" mass="12355">MLHLPEAQSSWVGSLQVSLCFALCTISERLSDAEYDRHTLFVGSLLAVLGSFMTSLAEPVRRLRSRLDVHAFGDCPKLLLQKKEVVALGNRLRAMHESPSVLTPSHTSIFY</sequence>
<gene>
    <name evidence="1" type="ORF">VDBG_06707</name>
</gene>
<dbReference type="GeneID" id="9537189"/>
<organism evidence="2">
    <name type="scientific">Verticillium alfalfae (strain VaMs.102 / ATCC MYA-4576 / FGSC 10136)</name>
    <name type="common">Verticillium wilt of alfalfa</name>
    <name type="synonym">Verticillium albo-atrum</name>
    <dbReference type="NCBI Taxonomy" id="526221"/>
    <lineage>
        <taxon>Eukaryota</taxon>
        <taxon>Fungi</taxon>
        <taxon>Dikarya</taxon>
        <taxon>Ascomycota</taxon>
        <taxon>Pezizomycotina</taxon>
        <taxon>Sordariomycetes</taxon>
        <taxon>Hypocreomycetidae</taxon>
        <taxon>Glomerellales</taxon>
        <taxon>Plectosphaerellaceae</taxon>
        <taxon>Verticillium</taxon>
    </lineage>
</organism>
<dbReference type="AlphaFoldDB" id="C9SP82"/>